<gene>
    <name evidence="3" type="ORF">F5878DRAFT_220855</name>
</gene>
<comment type="caution">
    <text evidence="3">The sequence shown here is derived from an EMBL/GenBank/DDBJ whole genome shotgun (WGS) entry which is preliminary data.</text>
</comment>
<proteinExistence type="predicted"/>
<evidence type="ECO:0000313" key="3">
    <source>
        <dbReference type="EMBL" id="KAJ3843855.1"/>
    </source>
</evidence>
<protein>
    <submittedName>
        <fullName evidence="3">Uncharacterized protein</fullName>
    </submittedName>
</protein>
<accession>A0AA38UJQ6</accession>
<evidence type="ECO:0000256" key="2">
    <source>
        <dbReference type="SAM" id="SignalP"/>
    </source>
</evidence>
<dbReference type="Proteomes" id="UP001163846">
    <property type="component" value="Unassembled WGS sequence"/>
</dbReference>
<sequence length="217" mass="24204">MRFASTYIFGSVLLFIHRSCCMPVLTNSTIESRTDQPGPYSSPTHSELPHIDDLARCSGTDDQVEDLLGVGLGPTPGYPHLHPWEAQRDASLIRIAFPKCKALMAHPERCGENPRLDHEARTLVGSVMLNKYPGRQYRIVNGYTHQAISPNIGARWHMYDPRNNNRYVVQAINAPDGGPPKSQICPYRPEDPAWWPSDDLLSPGQRDDSCPREASGS</sequence>
<evidence type="ECO:0000256" key="1">
    <source>
        <dbReference type="SAM" id="MobiDB-lite"/>
    </source>
</evidence>
<feature type="chain" id="PRO_5041365437" evidence="2">
    <location>
        <begin position="22"/>
        <end position="217"/>
    </location>
</feature>
<keyword evidence="4" id="KW-1185">Reference proteome</keyword>
<feature type="signal peptide" evidence="2">
    <location>
        <begin position="1"/>
        <end position="21"/>
    </location>
</feature>
<reference evidence="3" key="1">
    <citation type="submission" date="2022-08" db="EMBL/GenBank/DDBJ databases">
        <authorList>
            <consortium name="DOE Joint Genome Institute"/>
            <person name="Min B."/>
            <person name="Riley R."/>
            <person name="Sierra-Patev S."/>
            <person name="Naranjo-Ortiz M."/>
            <person name="Looney B."/>
            <person name="Konkel Z."/>
            <person name="Slot J.C."/>
            <person name="Sakamoto Y."/>
            <person name="Steenwyk J.L."/>
            <person name="Rokas A."/>
            <person name="Carro J."/>
            <person name="Camarero S."/>
            <person name="Ferreira P."/>
            <person name="Molpeceres G."/>
            <person name="Ruiz-Duenas F.J."/>
            <person name="Serrano A."/>
            <person name="Henrissat B."/>
            <person name="Drula E."/>
            <person name="Hughes K.W."/>
            <person name="Mata J.L."/>
            <person name="Ishikawa N.K."/>
            <person name="Vargas-Isla R."/>
            <person name="Ushijima S."/>
            <person name="Smith C.A."/>
            <person name="Ahrendt S."/>
            <person name="Andreopoulos W."/>
            <person name="He G."/>
            <person name="Labutti K."/>
            <person name="Lipzen A."/>
            <person name="Ng V."/>
            <person name="Sandor L."/>
            <person name="Barry K."/>
            <person name="Martinez A.T."/>
            <person name="Xiao Y."/>
            <person name="Gibbons J.G."/>
            <person name="Terashima K."/>
            <person name="Hibbett D.S."/>
            <person name="Grigoriev I.V."/>
        </authorList>
    </citation>
    <scope>NUCLEOTIDE SEQUENCE</scope>
    <source>
        <strain evidence="3">TFB9207</strain>
    </source>
</reference>
<evidence type="ECO:0000313" key="4">
    <source>
        <dbReference type="Proteomes" id="UP001163846"/>
    </source>
</evidence>
<dbReference type="EMBL" id="MU805966">
    <property type="protein sequence ID" value="KAJ3843855.1"/>
    <property type="molecule type" value="Genomic_DNA"/>
</dbReference>
<organism evidence="3 4">
    <name type="scientific">Lentinula raphanica</name>
    <dbReference type="NCBI Taxonomy" id="153919"/>
    <lineage>
        <taxon>Eukaryota</taxon>
        <taxon>Fungi</taxon>
        <taxon>Dikarya</taxon>
        <taxon>Basidiomycota</taxon>
        <taxon>Agaricomycotina</taxon>
        <taxon>Agaricomycetes</taxon>
        <taxon>Agaricomycetidae</taxon>
        <taxon>Agaricales</taxon>
        <taxon>Marasmiineae</taxon>
        <taxon>Omphalotaceae</taxon>
        <taxon>Lentinula</taxon>
    </lineage>
</organism>
<name>A0AA38UJQ6_9AGAR</name>
<dbReference type="AlphaFoldDB" id="A0AA38UJQ6"/>
<keyword evidence="2" id="KW-0732">Signal</keyword>
<feature type="region of interest" description="Disordered" evidence="1">
    <location>
        <begin position="174"/>
        <end position="217"/>
    </location>
</feature>